<dbReference type="AlphaFoldDB" id="A0A5B8LK87"/>
<feature type="transmembrane region" description="Helical" evidence="1">
    <location>
        <begin position="294"/>
        <end position="312"/>
    </location>
</feature>
<gene>
    <name evidence="3" type="ORF">FPZ24_15270</name>
</gene>
<sequence>MFASAISRLRHGVPDSDLESLIDRKAIPAYAILILGLAGVIVGFFYTGFALATVRPSTFAGLALIMIFSGMLARRYQLGPVAPALEGLGFLLLSSVIAALATILLCTLNAPLVDGMLADADKMVAFDVPLQLAFLKAHPRIVSTMHYIYQSFGWQPALAVVFLSITRQSERCRLFVTAWLIAVAICVLLSPLFPAVGTFSHAGLHAGQVPNLASSAPWQVAHAIAGIRDGSIRVVDDSIAFLGLISFPSVQAAGAVLVAWAFWRTPILWPVFLALNAAVAISAIVMGAHYLVDILAGFGVAALAIGMAKNWAAPAPAKSVMRLARA</sequence>
<feature type="domain" description="Inositolphosphotransferase Aur1/Ipt1" evidence="2">
    <location>
        <begin position="117"/>
        <end position="306"/>
    </location>
</feature>
<dbReference type="Gene3D" id="1.20.144.10">
    <property type="entry name" value="Phosphatidic acid phosphatase type 2/haloperoxidase"/>
    <property type="match status" value="1"/>
</dbReference>
<keyword evidence="1" id="KW-1133">Transmembrane helix</keyword>
<feature type="transmembrane region" description="Helical" evidence="1">
    <location>
        <begin position="58"/>
        <end position="76"/>
    </location>
</feature>
<evidence type="ECO:0000313" key="3">
    <source>
        <dbReference type="EMBL" id="QDZ08658.1"/>
    </source>
</evidence>
<feature type="transmembrane region" description="Helical" evidence="1">
    <location>
        <begin position="239"/>
        <end position="260"/>
    </location>
</feature>
<evidence type="ECO:0000256" key="1">
    <source>
        <dbReference type="SAM" id="Phobius"/>
    </source>
</evidence>
<dbReference type="GO" id="GO:0016020">
    <property type="term" value="C:membrane"/>
    <property type="evidence" value="ECO:0007669"/>
    <property type="project" value="UniProtKB-SubCell"/>
</dbReference>
<dbReference type="RefSeq" id="WP_146573408.1">
    <property type="nucleotide sequence ID" value="NZ_CP042306.1"/>
</dbReference>
<keyword evidence="1" id="KW-0472">Membrane</keyword>
<accession>A0A5B8LK87</accession>
<reference evidence="3 4" key="1">
    <citation type="submission" date="2019-07" db="EMBL/GenBank/DDBJ databases">
        <title>Full genome sequence of Sphingomonas sp. 4R-6-7(HKS19).</title>
        <authorList>
            <person name="Im W.-T."/>
        </authorList>
    </citation>
    <scope>NUCLEOTIDE SEQUENCE [LARGE SCALE GENOMIC DNA]</scope>
    <source>
        <strain evidence="3 4">HKS19</strain>
    </source>
</reference>
<feature type="transmembrane region" description="Helical" evidence="1">
    <location>
        <begin position="30"/>
        <end position="52"/>
    </location>
</feature>
<proteinExistence type="predicted"/>
<feature type="transmembrane region" description="Helical" evidence="1">
    <location>
        <begin position="88"/>
        <end position="110"/>
    </location>
</feature>
<dbReference type="EMBL" id="CP042306">
    <property type="protein sequence ID" value="QDZ08658.1"/>
    <property type="molecule type" value="Genomic_DNA"/>
</dbReference>
<dbReference type="KEGG" id="spai:FPZ24_15270"/>
<feature type="transmembrane region" description="Helical" evidence="1">
    <location>
        <begin position="172"/>
        <end position="193"/>
    </location>
</feature>
<keyword evidence="1" id="KW-0812">Transmembrane</keyword>
<dbReference type="InterPro" id="IPR026841">
    <property type="entry name" value="Aur1/Ipt1"/>
</dbReference>
<keyword evidence="4" id="KW-1185">Reference proteome</keyword>
<evidence type="ECO:0000259" key="2">
    <source>
        <dbReference type="Pfam" id="PF14378"/>
    </source>
</evidence>
<dbReference type="Proteomes" id="UP000315673">
    <property type="component" value="Chromosome"/>
</dbReference>
<feature type="transmembrane region" description="Helical" evidence="1">
    <location>
        <begin position="267"/>
        <end position="288"/>
    </location>
</feature>
<name>A0A5B8LK87_9SPHN</name>
<dbReference type="Pfam" id="PF14378">
    <property type="entry name" value="PAP2_3"/>
    <property type="match status" value="1"/>
</dbReference>
<dbReference type="InterPro" id="IPR036938">
    <property type="entry name" value="PAP2/HPO_sf"/>
</dbReference>
<dbReference type="OrthoDB" id="7584858at2"/>
<protein>
    <submittedName>
        <fullName evidence="3">Phosphatase PAP2 family protein</fullName>
    </submittedName>
</protein>
<organism evidence="3 4">
    <name type="scientific">Sphingomonas panacisoli</name>
    <dbReference type="NCBI Taxonomy" id="1813879"/>
    <lineage>
        <taxon>Bacteria</taxon>
        <taxon>Pseudomonadati</taxon>
        <taxon>Pseudomonadota</taxon>
        <taxon>Alphaproteobacteria</taxon>
        <taxon>Sphingomonadales</taxon>
        <taxon>Sphingomonadaceae</taxon>
        <taxon>Sphingomonas</taxon>
    </lineage>
</organism>
<evidence type="ECO:0000313" key="4">
    <source>
        <dbReference type="Proteomes" id="UP000315673"/>
    </source>
</evidence>
<dbReference type="SUPFAM" id="SSF48317">
    <property type="entry name" value="Acid phosphatase/Vanadium-dependent haloperoxidase"/>
    <property type="match status" value="1"/>
</dbReference>